<comment type="caution">
    <text evidence="3">The sequence shown here is derived from an EMBL/GenBank/DDBJ whole genome shotgun (WGS) entry which is preliminary data.</text>
</comment>
<evidence type="ECO:0000256" key="1">
    <source>
        <dbReference type="SAM" id="MobiDB-lite"/>
    </source>
</evidence>
<dbReference type="InterPro" id="IPR018649">
    <property type="entry name" value="SHOCT"/>
</dbReference>
<evidence type="ECO:0000313" key="3">
    <source>
        <dbReference type="EMBL" id="MBU9726765.1"/>
    </source>
</evidence>
<evidence type="ECO:0000259" key="2">
    <source>
        <dbReference type="Pfam" id="PF09851"/>
    </source>
</evidence>
<dbReference type="Proteomes" id="UP001314681">
    <property type="component" value="Unassembled WGS sequence"/>
</dbReference>
<feature type="compositionally biased region" description="Basic and acidic residues" evidence="1">
    <location>
        <begin position="1"/>
        <end position="17"/>
    </location>
</feature>
<proteinExistence type="predicted"/>
<gene>
    <name evidence="3" type="ORF">KTH90_12140</name>
</gene>
<sequence>MERIERMMEQRDGDRDGSPPPRPYIPEPRFEVPGPVGQFHMVLTMEHPYWPYYQLTWDGPSFHAHYPSIRDYLEEYQEMTEELYALSSGLMILLNPDAQELHTVKGAFIDQPRSMAAQTPTAGDTVSEIQKYKALLDSGVITEEEFTAKKRQLLRI</sequence>
<dbReference type="Pfam" id="PF09851">
    <property type="entry name" value="SHOCT"/>
    <property type="match status" value="1"/>
</dbReference>
<dbReference type="EMBL" id="JAHQCX010000007">
    <property type="protein sequence ID" value="MBU9726765.1"/>
    <property type="molecule type" value="Genomic_DNA"/>
</dbReference>
<feature type="region of interest" description="Disordered" evidence="1">
    <location>
        <begin position="1"/>
        <end position="29"/>
    </location>
</feature>
<protein>
    <submittedName>
        <fullName evidence="3">SHOCT domain-containing protein</fullName>
    </submittedName>
</protein>
<organism evidence="3 4">
    <name type="scientific">Diplocloster modestus</name>
    <dbReference type="NCBI Taxonomy" id="2850322"/>
    <lineage>
        <taxon>Bacteria</taxon>
        <taxon>Bacillati</taxon>
        <taxon>Bacillota</taxon>
        <taxon>Clostridia</taxon>
        <taxon>Lachnospirales</taxon>
        <taxon>Lachnospiraceae</taxon>
        <taxon>Diplocloster</taxon>
    </lineage>
</organism>
<reference evidence="3 4" key="1">
    <citation type="submission" date="2021-06" db="EMBL/GenBank/DDBJ databases">
        <title>Description of novel taxa of the family Lachnospiraceae.</title>
        <authorList>
            <person name="Chaplin A.V."/>
            <person name="Sokolova S.R."/>
            <person name="Pikina A.P."/>
            <person name="Korzhanova M."/>
            <person name="Belova V."/>
            <person name="Korostin D."/>
            <person name="Efimov B.A."/>
        </authorList>
    </citation>
    <scope>NUCLEOTIDE SEQUENCE [LARGE SCALE GENOMIC DNA]</scope>
    <source>
        <strain evidence="3 4">ASD4241</strain>
    </source>
</reference>
<feature type="domain" description="SHOCT" evidence="2">
    <location>
        <begin position="128"/>
        <end position="154"/>
    </location>
</feature>
<name>A0ABS6K8C4_9FIRM</name>
<evidence type="ECO:0000313" key="4">
    <source>
        <dbReference type="Proteomes" id="UP001314681"/>
    </source>
</evidence>
<keyword evidence="4" id="KW-1185">Reference proteome</keyword>
<accession>A0ABS6K8C4</accession>